<evidence type="ECO:0000256" key="1">
    <source>
        <dbReference type="SAM" id="MobiDB-lite"/>
    </source>
</evidence>
<dbReference type="AlphaFoldDB" id="A0A8J5V5W0"/>
<comment type="caution">
    <text evidence="2">The sequence shown here is derived from an EMBL/GenBank/DDBJ whole genome shotgun (WGS) entry which is preliminary data.</text>
</comment>
<keyword evidence="3" id="KW-1185">Reference proteome</keyword>
<sequence>MKARPLHEQEKMVVGSSGSPPLRFMRVPGLEKDVASSKLRVDAAKRLSSWLDAKDRLVLWILEILEIGLR</sequence>
<feature type="region of interest" description="Disordered" evidence="1">
    <location>
        <begin position="1"/>
        <end position="20"/>
    </location>
</feature>
<feature type="compositionally biased region" description="Basic and acidic residues" evidence="1">
    <location>
        <begin position="1"/>
        <end position="11"/>
    </location>
</feature>
<name>A0A8J5V5W0_ZIZPA</name>
<dbReference type="Proteomes" id="UP000729402">
    <property type="component" value="Unassembled WGS sequence"/>
</dbReference>
<accession>A0A8J5V5W0</accession>
<evidence type="ECO:0000313" key="3">
    <source>
        <dbReference type="Proteomes" id="UP000729402"/>
    </source>
</evidence>
<reference evidence="2" key="2">
    <citation type="submission" date="2021-02" db="EMBL/GenBank/DDBJ databases">
        <authorList>
            <person name="Kimball J.A."/>
            <person name="Haas M.W."/>
            <person name="Macchietto M."/>
            <person name="Kono T."/>
            <person name="Duquette J."/>
            <person name="Shao M."/>
        </authorList>
    </citation>
    <scope>NUCLEOTIDE SEQUENCE</scope>
    <source>
        <tissue evidence="2">Fresh leaf tissue</tissue>
    </source>
</reference>
<proteinExistence type="predicted"/>
<organism evidence="2 3">
    <name type="scientific">Zizania palustris</name>
    <name type="common">Northern wild rice</name>
    <dbReference type="NCBI Taxonomy" id="103762"/>
    <lineage>
        <taxon>Eukaryota</taxon>
        <taxon>Viridiplantae</taxon>
        <taxon>Streptophyta</taxon>
        <taxon>Embryophyta</taxon>
        <taxon>Tracheophyta</taxon>
        <taxon>Spermatophyta</taxon>
        <taxon>Magnoliopsida</taxon>
        <taxon>Liliopsida</taxon>
        <taxon>Poales</taxon>
        <taxon>Poaceae</taxon>
        <taxon>BOP clade</taxon>
        <taxon>Oryzoideae</taxon>
        <taxon>Oryzeae</taxon>
        <taxon>Zizaniinae</taxon>
        <taxon>Zizania</taxon>
    </lineage>
</organism>
<dbReference type="EMBL" id="JAAALK010000288">
    <property type="protein sequence ID" value="KAG8051705.1"/>
    <property type="molecule type" value="Genomic_DNA"/>
</dbReference>
<protein>
    <submittedName>
        <fullName evidence="2">Uncharacterized protein</fullName>
    </submittedName>
</protein>
<gene>
    <name evidence="2" type="ORF">GUJ93_ZPchr0001g32237</name>
</gene>
<reference evidence="2" key="1">
    <citation type="journal article" date="2021" name="bioRxiv">
        <title>Whole Genome Assembly and Annotation of Northern Wild Rice, Zizania palustris L., Supports a Whole Genome Duplication in the Zizania Genus.</title>
        <authorList>
            <person name="Haas M."/>
            <person name="Kono T."/>
            <person name="Macchietto M."/>
            <person name="Millas R."/>
            <person name="McGilp L."/>
            <person name="Shao M."/>
            <person name="Duquette J."/>
            <person name="Hirsch C.N."/>
            <person name="Kimball J."/>
        </authorList>
    </citation>
    <scope>NUCLEOTIDE SEQUENCE</scope>
    <source>
        <tissue evidence="2">Fresh leaf tissue</tissue>
    </source>
</reference>
<evidence type="ECO:0000313" key="2">
    <source>
        <dbReference type="EMBL" id="KAG8051705.1"/>
    </source>
</evidence>